<evidence type="ECO:0000313" key="2">
    <source>
        <dbReference type="EMBL" id="TMX04937.1"/>
    </source>
</evidence>
<proteinExistence type="predicted"/>
<dbReference type="InterPro" id="IPR054290">
    <property type="entry name" value="DUF7026"/>
</dbReference>
<evidence type="ECO:0000259" key="1">
    <source>
        <dbReference type="Pfam" id="PF22950"/>
    </source>
</evidence>
<reference evidence="2" key="1">
    <citation type="submission" date="2019-05" db="EMBL/GenBank/DDBJ databases">
        <title>The de novo reference genome and transcriptome assemblies of the wild tomato species Solanum chilense.</title>
        <authorList>
            <person name="Stam R."/>
            <person name="Nosenko T."/>
            <person name="Hoerger A.C."/>
            <person name="Stephan W."/>
            <person name="Seidel M.A."/>
            <person name="Kuhn J.M.M."/>
            <person name="Haberer G."/>
            <person name="Tellier A."/>
        </authorList>
    </citation>
    <scope>NUCLEOTIDE SEQUENCE</scope>
    <source>
        <tissue evidence="2">Mature leaves</tissue>
    </source>
</reference>
<comment type="caution">
    <text evidence="2">The sequence shown here is derived from an EMBL/GenBank/DDBJ whole genome shotgun (WGS) entry which is preliminary data.</text>
</comment>
<organism evidence="2">
    <name type="scientific">Solanum chilense</name>
    <name type="common">Tomato</name>
    <name type="synonym">Lycopersicon chilense</name>
    <dbReference type="NCBI Taxonomy" id="4083"/>
    <lineage>
        <taxon>Eukaryota</taxon>
        <taxon>Viridiplantae</taxon>
        <taxon>Streptophyta</taxon>
        <taxon>Embryophyta</taxon>
        <taxon>Tracheophyta</taxon>
        <taxon>Spermatophyta</taxon>
        <taxon>Magnoliopsida</taxon>
        <taxon>eudicotyledons</taxon>
        <taxon>Gunneridae</taxon>
        <taxon>Pentapetalae</taxon>
        <taxon>asterids</taxon>
        <taxon>lamiids</taxon>
        <taxon>Solanales</taxon>
        <taxon>Solanaceae</taxon>
        <taxon>Solanoideae</taxon>
        <taxon>Solaneae</taxon>
        <taxon>Solanum</taxon>
        <taxon>Solanum subgen. Lycopersicon</taxon>
    </lineage>
</organism>
<protein>
    <recommendedName>
        <fullName evidence="1">DUF7026 domain-containing protein</fullName>
    </recommendedName>
</protein>
<dbReference type="EMBL" id="RXGB01000151">
    <property type="protein sequence ID" value="TMX04937.1"/>
    <property type="molecule type" value="Genomic_DNA"/>
</dbReference>
<accession>A0A6N2CB48</accession>
<gene>
    <name evidence="2" type="ORF">EJD97_003722</name>
</gene>
<feature type="domain" description="DUF7026" evidence="1">
    <location>
        <begin position="73"/>
        <end position="122"/>
    </location>
</feature>
<dbReference type="Pfam" id="PF22950">
    <property type="entry name" value="DUF7026"/>
    <property type="match status" value="1"/>
</dbReference>
<name>A0A6N2CB48_SOLCI</name>
<dbReference type="AlphaFoldDB" id="A0A6N2CB48"/>
<sequence length="172" mass="19906">MALTIHLLYPNRFPSQFTNSQTNLVPSMYTFKNHLKFHKVSCTNNDDDDMNDIDLASDFATEVGKMNTQMIQKEEALKKSKELLFVEFCNYTGLKSEEMKKKWKKFSEEEQWDLVKSFVLEWGAHFHPLSARSVKELVDEYLVENISEFNSSSSSSSFFPGLKKLMGFSGDE</sequence>